<dbReference type="OrthoDB" id="20828at2759"/>
<comment type="caution">
    <text evidence="14">The sequence shown here is derived from an EMBL/GenBank/DDBJ whole genome shotgun (WGS) entry which is preliminary data.</text>
</comment>
<dbReference type="InterPro" id="IPR057344">
    <property type="entry name" value="ARM_SRB8"/>
</dbReference>
<feature type="compositionally biased region" description="Polar residues" evidence="12">
    <location>
        <begin position="1432"/>
        <end position="1445"/>
    </location>
</feature>
<evidence type="ECO:0000256" key="11">
    <source>
        <dbReference type="ARBA" id="ARBA00032010"/>
    </source>
</evidence>
<evidence type="ECO:0000256" key="9">
    <source>
        <dbReference type="ARBA" id="ARBA00023242"/>
    </source>
</evidence>
<name>A0A9P4WLC6_9PLEO</name>
<keyword evidence="7" id="KW-0010">Activator</keyword>
<evidence type="ECO:0000313" key="15">
    <source>
        <dbReference type="Proteomes" id="UP000758155"/>
    </source>
</evidence>
<accession>A0A9P4WLC6</accession>
<comment type="subunit">
    <text evidence="3">Component of the SRB8-11 complex, which itself associates with the Mediator complex.</text>
</comment>
<dbReference type="Pfam" id="PF25326">
    <property type="entry name" value="ARM_SRB8"/>
    <property type="match status" value="1"/>
</dbReference>
<dbReference type="EMBL" id="SWKV01000058">
    <property type="protein sequence ID" value="KAF3035468.1"/>
    <property type="molecule type" value="Genomic_DNA"/>
</dbReference>
<dbReference type="SMART" id="SM01281">
    <property type="entry name" value="Med12"/>
    <property type="match status" value="1"/>
</dbReference>
<feature type="compositionally biased region" description="Polar residues" evidence="12">
    <location>
        <begin position="1416"/>
        <end position="1426"/>
    </location>
</feature>
<dbReference type="GO" id="GO:0006357">
    <property type="term" value="P:regulation of transcription by RNA polymerase II"/>
    <property type="evidence" value="ECO:0007669"/>
    <property type="project" value="InterPro"/>
</dbReference>
<dbReference type="PANTHER" id="PTHR46567">
    <property type="entry name" value="MEDIATOR OF RNA POLYMERASE II TRANSCRIPTION SUBUNIT 12"/>
    <property type="match status" value="1"/>
</dbReference>
<comment type="similarity">
    <text evidence="2">Belongs to the Mediator complex subunit 12 family.</text>
</comment>
<feature type="compositionally biased region" description="Low complexity" evidence="12">
    <location>
        <begin position="1446"/>
        <end position="1477"/>
    </location>
</feature>
<keyword evidence="8" id="KW-0804">Transcription</keyword>
<feature type="region of interest" description="Disordered" evidence="12">
    <location>
        <begin position="1"/>
        <end position="77"/>
    </location>
</feature>
<dbReference type="GO" id="GO:0003712">
    <property type="term" value="F:transcription coregulator activity"/>
    <property type="evidence" value="ECO:0007669"/>
    <property type="project" value="InterPro"/>
</dbReference>
<evidence type="ECO:0000313" key="14">
    <source>
        <dbReference type="EMBL" id="KAF3035468.1"/>
    </source>
</evidence>
<dbReference type="GO" id="GO:0016592">
    <property type="term" value="C:mediator complex"/>
    <property type="evidence" value="ECO:0007669"/>
    <property type="project" value="InterPro"/>
</dbReference>
<dbReference type="Proteomes" id="UP000758155">
    <property type="component" value="Unassembled WGS sequence"/>
</dbReference>
<proteinExistence type="inferred from homology"/>
<feature type="compositionally biased region" description="Gly residues" evidence="12">
    <location>
        <begin position="1542"/>
        <end position="1552"/>
    </location>
</feature>
<evidence type="ECO:0000256" key="6">
    <source>
        <dbReference type="ARBA" id="ARBA00023015"/>
    </source>
</evidence>
<feature type="domain" description="Mediator complex subunit Med12" evidence="13">
    <location>
        <begin position="222"/>
        <end position="285"/>
    </location>
</feature>
<feature type="region of interest" description="Disordered" evidence="12">
    <location>
        <begin position="1412"/>
        <end position="1564"/>
    </location>
</feature>
<gene>
    <name evidence="14" type="primary">SRB8</name>
    <name evidence="14" type="ORF">E8E12_006656</name>
</gene>
<evidence type="ECO:0000259" key="13">
    <source>
        <dbReference type="SMART" id="SM01281"/>
    </source>
</evidence>
<evidence type="ECO:0000256" key="3">
    <source>
        <dbReference type="ARBA" id="ARBA00011629"/>
    </source>
</evidence>
<evidence type="ECO:0000256" key="7">
    <source>
        <dbReference type="ARBA" id="ARBA00023159"/>
    </source>
</evidence>
<keyword evidence="5" id="KW-0678">Repressor</keyword>
<feature type="compositionally biased region" description="Polar residues" evidence="12">
    <location>
        <begin position="1525"/>
        <end position="1537"/>
    </location>
</feature>
<comment type="subcellular location">
    <subcellularLocation>
        <location evidence="1">Nucleus</location>
    </subcellularLocation>
</comment>
<keyword evidence="6" id="KW-0805">Transcription regulation</keyword>
<evidence type="ECO:0000256" key="4">
    <source>
        <dbReference type="ARBA" id="ARBA00019622"/>
    </source>
</evidence>
<keyword evidence="9" id="KW-0539">Nucleus</keyword>
<keyword evidence="15" id="KW-1185">Reference proteome</keyword>
<evidence type="ECO:0000256" key="8">
    <source>
        <dbReference type="ARBA" id="ARBA00023163"/>
    </source>
</evidence>
<dbReference type="InterPro" id="IPR019035">
    <property type="entry name" value="Mediator_Med12"/>
</dbReference>
<organism evidence="14 15">
    <name type="scientific">Didymella heteroderae</name>
    <dbReference type="NCBI Taxonomy" id="1769908"/>
    <lineage>
        <taxon>Eukaryota</taxon>
        <taxon>Fungi</taxon>
        <taxon>Dikarya</taxon>
        <taxon>Ascomycota</taxon>
        <taxon>Pezizomycotina</taxon>
        <taxon>Dothideomycetes</taxon>
        <taxon>Pleosporomycetidae</taxon>
        <taxon>Pleosporales</taxon>
        <taxon>Pleosporineae</taxon>
        <taxon>Didymellaceae</taxon>
        <taxon>Didymella</taxon>
    </lineage>
</organism>
<dbReference type="Pfam" id="PF09497">
    <property type="entry name" value="Med12"/>
    <property type="match status" value="1"/>
</dbReference>
<sequence length="1603" mass="177398">MTSRPGPGIHEQSRGSGVPPRAQVRRRPSKPLNTALPQPDCIDPTLEDERPPAHNGAQESARPLPRGRPQLFYGTAPSDCELPIHSAFPYQPTANLPVPPRPGSVLLRDASSQRRIAPGGTGVKEHPSVQVPEVIAAPVHFPGGKAADVYPWTGTNPEDTLTEALVKIGITNKPGIMNETNTARPSLWSNLKNKSGLSTLSTLFVAVLEKRQQTGRLQEPNTFKPPPRLTLRDTAREQWLYDLSNPGIGLRRLSRTIPHGLTGKVLLEQCLNKNIPLPRALWLAKCVGINELRAHKRKGQAGTVTWVRGWTSSVEQFLDGILQNIGTGEWKQRITYSLQLATFLYKECLLDVDHFLDWILHSLGACTSERLFIWLLIVSIPAYWKDITSCRTRGKRLAEALLHHVTKASSFAQSAPTICANIHQLSQHDAGIPPSRLSNFLENTLIKLLAIRPACLLLPDSWRQHSTVLNGLAERTNHPQILHGVKRLDERNRRLQQSSKIASEASTTSAGRVYRILDDVDYSKMVRIEQVSTDCMKVIANPVHLVHVLLQWACSCYREGSHRVCLATRLLRRWAHFGADIYECVTVYLEGMSWAKGGDSRMVFKIISELVRSRTFAAGRYMQWLIATGSIAQDLDLSHAAAWPVRLITEIPISGLPDQVRTLRATLLRGTDHSADLEIQMLNDAKLAISQQMPALCGIRYLGIGEHKFDIAQLGSTVRIELGIWLRQQVARYAEVNEHVPTKDPNVEETGAVSLITPYDFHTVRSYLEQFEDLPLLADVVNIVTSSLDPSVLASATDTMHYHLKAFRAIGAFDSLFGRVVTRYAAIRTVRFPERELLLSLLNLTRTLRLDNSLLQLLNYDISRLDQKNSMAACSPASDNMGEVMYNNISTSPEEEIERILSSGNSMDQQVMARVLRKITGSLQDSVSKGLLQSDSYSSWFYRLRSFDDSTFDVVLNEWVNMSLFNHQLEVLFVALPTLVGSGCMPLSGFLDSLRAYVGKTAPGQPEMAFRVALEGLQSLLPSDILTGTWSPQDRYRYRLEQHNLCYEADARVLQFIGEVIELGTSLPTQKVGQLLRNLLSNKAVLDILKHYTLAGEASLSKLNAPSSNGDLKKRYLKFSFSSLLDPTGDLGLVKKTPEQQIIAIFDVASELSMPFCRSTIQHIFETDSSATEESSDGLSAALLDAIKSAMEKDQTSGLELLATLDNALTDKIRQHAEREIIDASSFFTASPFDMQILDQRSPTSVQKFLAIIDLTAGNAPDCSDQSALLIALVDRFKGVAQALSSLSGMAKPPSHTDNLTVSDLYTWTNALFRLLLSHSTSLLQNATHQHQIALMIALKTLIVHPVLEVYPRIAEHVFDVAVVLSDLLSDDVRIQLARAETATCPDDPRCSFIVGSAMPIDGWLVLAKPVPQPQPAQNLAPSQPQTPAPLQGQQNPQVSGSGALNPQQRYSNQQQQRQQMQAQQAQQAQQMRSYPQHTQHTHPQNKMLPAQLQRNPSNQATPTPLQQMQQLQHMQHMQSLAQQRATQPSPVQSQRLASAAGGPGAVGGGATGRLSTPSKAPAVEVRQFPFQQPRWEILAESSGNPNANETAINLSLFGARRA</sequence>
<feature type="compositionally biased region" description="Low complexity" evidence="12">
    <location>
        <begin position="1500"/>
        <end position="1524"/>
    </location>
</feature>
<evidence type="ECO:0000256" key="5">
    <source>
        <dbReference type="ARBA" id="ARBA00022491"/>
    </source>
</evidence>
<dbReference type="PANTHER" id="PTHR46567:SF1">
    <property type="entry name" value="MEDIATOR OF RNA POLYMERASE II TRANSCRIPTION SUBUNIT 12"/>
    <property type="match status" value="1"/>
</dbReference>
<evidence type="ECO:0000256" key="2">
    <source>
        <dbReference type="ARBA" id="ARBA00010289"/>
    </source>
</evidence>
<protein>
    <recommendedName>
        <fullName evidence="4">Mediator of RNA polymerase II transcription subunit 12</fullName>
    </recommendedName>
    <alternativeName>
        <fullName evidence="11">Mediator complex subunit 12</fullName>
    </alternativeName>
</protein>
<reference evidence="14" key="1">
    <citation type="submission" date="2019-04" db="EMBL/GenBank/DDBJ databases">
        <title>Sequencing of skin fungus with MAO and IRED activity.</title>
        <authorList>
            <person name="Marsaioli A.J."/>
            <person name="Bonatto J.M.C."/>
            <person name="Reis Junior O."/>
        </authorList>
    </citation>
    <scope>NUCLEOTIDE SEQUENCE</scope>
    <source>
        <strain evidence="14">28M1</strain>
    </source>
</reference>
<evidence type="ECO:0000256" key="1">
    <source>
        <dbReference type="ARBA" id="ARBA00004123"/>
    </source>
</evidence>
<evidence type="ECO:0000256" key="12">
    <source>
        <dbReference type="SAM" id="MobiDB-lite"/>
    </source>
</evidence>
<evidence type="ECO:0000256" key="10">
    <source>
        <dbReference type="ARBA" id="ARBA00025661"/>
    </source>
</evidence>
<comment type="function">
    <text evidence="10">Component of the SRB8-11 complex. The SRB8-11 complex is a regulatory module of the Mediator complex which is itself involved in regulation of basal and activated RNA polymerase II-dependent transcription. The SRB8-11 complex may be involved in the transcriptional repression of a subset of genes regulated by Mediator. It may inhibit the association of the Mediator complex with RNA polymerase II to form the holoenzyme complex.</text>
</comment>